<dbReference type="AlphaFoldDB" id="J8H0I2"/>
<reference evidence="1 2" key="1">
    <citation type="submission" date="2012-04" db="EMBL/GenBank/DDBJ databases">
        <title>The Genome Sequence of Bacillus cereus VD048.</title>
        <authorList>
            <consortium name="The Broad Institute Genome Sequencing Platform"/>
            <consortium name="The Broad Institute Genome Sequencing Center for Infectious Disease"/>
            <person name="Feldgarden M."/>
            <person name="Van der Auwera G.A."/>
            <person name="Mahillon J."/>
            <person name="Duprez V."/>
            <person name="Timmery S."/>
            <person name="Mattelet C."/>
            <person name="Dierick K."/>
            <person name="Sun M."/>
            <person name="Yu Z."/>
            <person name="Zhu L."/>
            <person name="Hu X."/>
            <person name="Shank E.B."/>
            <person name="Swiecicka I."/>
            <person name="Hansen B.M."/>
            <person name="Andrup L."/>
            <person name="Young S.K."/>
            <person name="Zeng Q."/>
            <person name="Gargeya S."/>
            <person name="Fitzgerald M."/>
            <person name="Haas B."/>
            <person name="Abouelleil A."/>
            <person name="Alvarado L."/>
            <person name="Arachchi H.M."/>
            <person name="Berlin A."/>
            <person name="Chapman S.B."/>
            <person name="Goldberg J."/>
            <person name="Griggs A."/>
            <person name="Gujja S."/>
            <person name="Hansen M."/>
            <person name="Howarth C."/>
            <person name="Imamovic A."/>
            <person name="Larimer J."/>
            <person name="McCowen C."/>
            <person name="Montmayeur A."/>
            <person name="Murphy C."/>
            <person name="Neiman D."/>
            <person name="Pearson M."/>
            <person name="Priest M."/>
            <person name="Roberts A."/>
            <person name="Saif S."/>
            <person name="Shea T."/>
            <person name="Sisk P."/>
            <person name="Sykes S."/>
            <person name="Wortman J."/>
            <person name="Nusbaum C."/>
            <person name="Birren B."/>
        </authorList>
    </citation>
    <scope>NUCLEOTIDE SEQUENCE [LARGE SCALE GENOMIC DNA]</scope>
    <source>
        <strain evidence="1 2">VD048</strain>
    </source>
</reference>
<gene>
    <name evidence="1" type="ORF">IIG_05239</name>
</gene>
<accession>J8H0I2</accession>
<evidence type="ECO:0000313" key="2">
    <source>
        <dbReference type="Proteomes" id="UP000006960"/>
    </source>
</evidence>
<dbReference type="RefSeq" id="WP_002166932.1">
    <property type="nucleotide sequence ID" value="NZ_JH792313.1"/>
</dbReference>
<protein>
    <recommendedName>
        <fullName evidence="3">RES domain-containing protein</fullName>
    </recommendedName>
</protein>
<dbReference type="EMBL" id="AHEU01000045">
    <property type="protein sequence ID" value="EJR26682.1"/>
    <property type="molecule type" value="Genomic_DNA"/>
</dbReference>
<dbReference type="PATRIC" id="fig|1053226.3.peg.5330"/>
<evidence type="ECO:0008006" key="3">
    <source>
        <dbReference type="Google" id="ProtNLM"/>
    </source>
</evidence>
<dbReference type="Proteomes" id="UP000006960">
    <property type="component" value="Unassembled WGS sequence"/>
</dbReference>
<comment type="caution">
    <text evidence="1">The sequence shown here is derived from an EMBL/GenBank/DDBJ whole genome shotgun (WGS) entry which is preliminary data.</text>
</comment>
<dbReference type="HOGENOM" id="CLU_049419_0_0_9"/>
<name>J8H0I2_BACCE</name>
<sequence length="448" mass="52732">MIIIIILSEEQINIAIELSNIKEETVSDEYAQKAYNLYKDLRIKPNFTDDFNKVKLNTFNFFKDYKKIIGLSNWVLKILPYVNLFSNAGKLPLTRTQDTFKGYIKNTFDIYQKALDDINHTIPQKYNVLKELALLSTKKFCDEIINSIDEYYKGFPEKAYYNFKNGLERNIKNSAYFTNNITRLTKKTFFYKMRIGTDHTFSSKDMLHIPFQLRGIVGTNRYSIPGLPCVYLGSSPLTCWEELNKPDLNTTQTSLFESENINYLDISKTPADFIEELIQNYGDRYKSMAGITHDITAYVILWPLIAACSIRVKNKNDTFKPEYIIPQLLLQFIRDSDDIDGVSYFSTKIDKYTPKTSELYRNFAFPVQKVEEEGLCPILQKKFSITNAVPWKMFELYKDSDFCLSTDIWERKQVEIEFIDRMRIFYSYTDFYKLEYFLQNKSILENLK</sequence>
<proteinExistence type="predicted"/>
<evidence type="ECO:0000313" key="1">
    <source>
        <dbReference type="EMBL" id="EJR26682.1"/>
    </source>
</evidence>
<organism evidence="1 2">
    <name type="scientific">Bacillus cereus VD048</name>
    <dbReference type="NCBI Taxonomy" id="1053226"/>
    <lineage>
        <taxon>Bacteria</taxon>
        <taxon>Bacillati</taxon>
        <taxon>Bacillota</taxon>
        <taxon>Bacilli</taxon>
        <taxon>Bacillales</taxon>
        <taxon>Bacillaceae</taxon>
        <taxon>Bacillus</taxon>
        <taxon>Bacillus cereus group</taxon>
    </lineage>
</organism>